<dbReference type="AlphaFoldDB" id="A0AAU2V0L6"/>
<dbReference type="EMBL" id="CP108318">
    <property type="protein sequence ID" value="WTW60917.1"/>
    <property type="molecule type" value="Genomic_DNA"/>
</dbReference>
<accession>A0AAU2V0L6</accession>
<reference evidence="1" key="1">
    <citation type="submission" date="2022-10" db="EMBL/GenBank/DDBJ databases">
        <title>The complete genomes of actinobacterial strains from the NBC collection.</title>
        <authorList>
            <person name="Joergensen T.S."/>
            <person name="Alvarez Arevalo M."/>
            <person name="Sterndorff E.B."/>
            <person name="Faurdal D."/>
            <person name="Vuksanovic O."/>
            <person name="Mourched A.-S."/>
            <person name="Charusanti P."/>
            <person name="Shaw S."/>
            <person name="Blin K."/>
            <person name="Weber T."/>
        </authorList>
    </citation>
    <scope>NUCLEOTIDE SEQUENCE</scope>
    <source>
        <strain evidence="1">NBC_00003</strain>
    </source>
</reference>
<proteinExistence type="predicted"/>
<name>A0AAU2V0L6_9ACTN</name>
<evidence type="ECO:0000313" key="1">
    <source>
        <dbReference type="EMBL" id="WTW60917.1"/>
    </source>
</evidence>
<sequence>MTDNARPTVTILGGRHQLTLHGVTRAEDSFAVTYSITPPLPEGPDDESPILLALEAEDDLGNEYTDWGGAFGLAADGTRTEGHSLWPASAAHRAAHAARAVHVPAGCRGVPLRLAPARLRH</sequence>
<gene>
    <name evidence="1" type="ORF">OG549_09795</name>
</gene>
<protein>
    <submittedName>
        <fullName evidence="1">Uncharacterized protein</fullName>
    </submittedName>
</protein>
<organism evidence="1">
    <name type="scientific">Streptomyces sp. NBC_00003</name>
    <dbReference type="NCBI Taxonomy" id="2903608"/>
    <lineage>
        <taxon>Bacteria</taxon>
        <taxon>Bacillati</taxon>
        <taxon>Actinomycetota</taxon>
        <taxon>Actinomycetes</taxon>
        <taxon>Kitasatosporales</taxon>
        <taxon>Streptomycetaceae</taxon>
        <taxon>Streptomyces</taxon>
    </lineage>
</organism>